<organism evidence="18 19">
    <name type="scientific">Anaeramoeba ignava</name>
    <name type="common">Anaerobic marine amoeba</name>
    <dbReference type="NCBI Taxonomy" id="1746090"/>
    <lineage>
        <taxon>Eukaryota</taxon>
        <taxon>Metamonada</taxon>
        <taxon>Anaeramoebidae</taxon>
        <taxon>Anaeramoeba</taxon>
    </lineage>
</organism>
<proteinExistence type="inferred from homology"/>
<evidence type="ECO:0000256" key="7">
    <source>
        <dbReference type="ARBA" id="ARBA00060202"/>
    </source>
</evidence>
<dbReference type="AlphaFoldDB" id="A0A9Q0LPH4"/>
<evidence type="ECO:0000259" key="17">
    <source>
        <dbReference type="PROSITE" id="PS50127"/>
    </source>
</evidence>
<dbReference type="InterPro" id="IPR000608">
    <property type="entry name" value="UBC"/>
</dbReference>
<evidence type="ECO:0000256" key="16">
    <source>
        <dbReference type="SAM" id="MobiDB-lite"/>
    </source>
</evidence>
<dbReference type="PROSITE" id="PS00183">
    <property type="entry name" value="UBC_1"/>
    <property type="match status" value="1"/>
</dbReference>
<dbReference type="FunFam" id="3.10.110.10:FF:000078">
    <property type="entry name" value="ubiquitin-conjugating enzyme E2 H isoform X2"/>
    <property type="match status" value="1"/>
</dbReference>
<evidence type="ECO:0000256" key="3">
    <source>
        <dbReference type="ARBA" id="ARBA00022786"/>
    </source>
</evidence>
<keyword evidence="4 15" id="KW-0067">ATP-binding</keyword>
<evidence type="ECO:0000256" key="15">
    <source>
        <dbReference type="RuleBase" id="RU362109"/>
    </source>
</evidence>
<keyword evidence="6" id="KW-0007">Acetylation</keyword>
<keyword evidence="3 15" id="KW-0833">Ubl conjugation pathway</keyword>
<keyword evidence="19" id="KW-1185">Reference proteome</keyword>
<evidence type="ECO:0000256" key="2">
    <source>
        <dbReference type="ARBA" id="ARBA00022741"/>
    </source>
</evidence>
<comment type="subunit">
    <text evidence="8">Interacts with MAEA and WDR26, components of the CTLH complex that contains GID4, RANBP9 and/or RANBP10, MKLN1, MAEA, RMND5A (or alternatively its paralog RMND5B), GID8, ARMC8, WDR26 and YPEL5.</text>
</comment>
<evidence type="ECO:0000256" key="14">
    <source>
        <dbReference type="PROSITE-ProRule" id="PRU10133"/>
    </source>
</evidence>
<keyword evidence="2 15" id="KW-0547">Nucleotide-binding</keyword>
<sequence length="203" mass="23181">MNNSTKRKQKDVLALMKTNFEVKLENENDLSVFTVKFHGPADTPYEGGVWDVRVQLPDQYPFKSPSIGFLNRIYHPNIEFSSGAVCLDVINQAWSPMFEIKHVFEVFLPQLLLYPNPSDPLNREAANLLSSNKNQYDLIVKKFVQQYAKPKNQDSKIHENTNESNKKEEISAEVTVSDISDLSDDPDSLYDSMYGSTNRSNLN</sequence>
<protein>
    <recommendedName>
        <fullName evidence="9">Ubiquitin-conjugating enzyme E2 H</fullName>
    </recommendedName>
    <alternativeName>
        <fullName evidence="12">(E3-independent) E2 ubiquitin-conjugating enzyme H</fullName>
    </alternativeName>
    <alternativeName>
        <fullName evidence="10">E2 ubiquitin-conjugating enzyme H</fullName>
    </alternativeName>
    <alternativeName>
        <fullName evidence="13">Ubiquitin carrier protein H</fullName>
    </alternativeName>
    <alternativeName>
        <fullName evidence="11">Ubiquitin-protein ligase H</fullName>
    </alternativeName>
</protein>
<dbReference type="SUPFAM" id="SSF54495">
    <property type="entry name" value="UBC-like"/>
    <property type="match status" value="1"/>
</dbReference>
<evidence type="ECO:0000256" key="8">
    <source>
        <dbReference type="ARBA" id="ARBA00063081"/>
    </source>
</evidence>
<dbReference type="InterPro" id="IPR023313">
    <property type="entry name" value="UBQ-conjugating_AS"/>
</dbReference>
<dbReference type="OrthoDB" id="269518at2759"/>
<keyword evidence="5" id="KW-0832">Ubl conjugation</keyword>
<evidence type="ECO:0000256" key="9">
    <source>
        <dbReference type="ARBA" id="ARBA00072436"/>
    </source>
</evidence>
<evidence type="ECO:0000256" key="11">
    <source>
        <dbReference type="ARBA" id="ARBA00077502"/>
    </source>
</evidence>
<dbReference type="GO" id="GO:0004842">
    <property type="term" value="F:ubiquitin-protein transferase activity"/>
    <property type="evidence" value="ECO:0007669"/>
    <property type="project" value="UniProtKB-ARBA"/>
</dbReference>
<evidence type="ECO:0000256" key="1">
    <source>
        <dbReference type="ARBA" id="ARBA00022679"/>
    </source>
</evidence>
<feature type="compositionally biased region" description="Polar residues" evidence="16">
    <location>
        <begin position="194"/>
        <end position="203"/>
    </location>
</feature>
<dbReference type="GO" id="GO:0005524">
    <property type="term" value="F:ATP binding"/>
    <property type="evidence" value="ECO:0007669"/>
    <property type="project" value="UniProtKB-UniRule"/>
</dbReference>
<feature type="domain" description="UBC core" evidence="17">
    <location>
        <begin position="3"/>
        <end position="149"/>
    </location>
</feature>
<evidence type="ECO:0000256" key="10">
    <source>
        <dbReference type="ARBA" id="ARBA00076312"/>
    </source>
</evidence>
<comment type="similarity">
    <text evidence="15">Belongs to the ubiquitin-conjugating enzyme family.</text>
</comment>
<comment type="function">
    <text evidence="7">Accepts ubiquitin from the E1 complex and catalyzes its covalent attachment to other proteins. E2 ubiquitin conjugating enzyme that transfers ubiquitin to MAEA, a core component of the CTLH E3 ubiquitin-protein ligase complex. In vitro catalyzes 'Lys-11'- and 'Lys-48'-linked polyubiquitination. Capable, in vitro, to ubiquitinate histone H2A.</text>
</comment>
<evidence type="ECO:0000313" key="18">
    <source>
        <dbReference type="EMBL" id="KAJ5076159.1"/>
    </source>
</evidence>
<dbReference type="PANTHER" id="PTHR24068">
    <property type="entry name" value="UBIQUITIN-CONJUGATING ENZYME E2"/>
    <property type="match status" value="1"/>
</dbReference>
<dbReference type="OMA" id="QDSKIHE"/>
<dbReference type="Pfam" id="PF00179">
    <property type="entry name" value="UQ_con"/>
    <property type="match status" value="1"/>
</dbReference>
<accession>A0A9Q0LPH4</accession>
<feature type="active site" description="Glycyl thioester intermediate" evidence="14">
    <location>
        <position position="86"/>
    </location>
</feature>
<reference evidence="18" key="1">
    <citation type="submission" date="2022-10" db="EMBL/GenBank/DDBJ databases">
        <title>Novel sulphate-reducing endosymbionts in the free-living metamonad Anaeramoeba.</title>
        <authorList>
            <person name="Jerlstrom-Hultqvist J."/>
            <person name="Cepicka I."/>
            <person name="Gallot-Lavallee L."/>
            <person name="Salas-Leiva D."/>
            <person name="Curtis B.A."/>
            <person name="Zahonova K."/>
            <person name="Pipaliya S."/>
            <person name="Dacks J."/>
            <person name="Roger A.J."/>
        </authorList>
    </citation>
    <scope>NUCLEOTIDE SEQUENCE</scope>
    <source>
        <strain evidence="18">BMAN</strain>
    </source>
</reference>
<dbReference type="CDD" id="cd23797">
    <property type="entry name" value="UBCc_UBE2H"/>
    <property type="match status" value="1"/>
</dbReference>
<evidence type="ECO:0000256" key="6">
    <source>
        <dbReference type="ARBA" id="ARBA00022990"/>
    </source>
</evidence>
<evidence type="ECO:0000256" key="5">
    <source>
        <dbReference type="ARBA" id="ARBA00022843"/>
    </source>
</evidence>
<dbReference type="InterPro" id="IPR016135">
    <property type="entry name" value="UBQ-conjugating_enzyme/RWD"/>
</dbReference>
<dbReference type="EMBL" id="JAPDFW010000063">
    <property type="protein sequence ID" value="KAJ5076159.1"/>
    <property type="molecule type" value="Genomic_DNA"/>
</dbReference>
<evidence type="ECO:0000313" key="19">
    <source>
        <dbReference type="Proteomes" id="UP001149090"/>
    </source>
</evidence>
<evidence type="ECO:0000256" key="4">
    <source>
        <dbReference type="ARBA" id="ARBA00022840"/>
    </source>
</evidence>
<feature type="region of interest" description="Disordered" evidence="16">
    <location>
        <begin position="150"/>
        <end position="203"/>
    </location>
</feature>
<evidence type="ECO:0000256" key="13">
    <source>
        <dbReference type="ARBA" id="ARBA00082119"/>
    </source>
</evidence>
<dbReference type="SMART" id="SM00212">
    <property type="entry name" value="UBCc"/>
    <property type="match status" value="1"/>
</dbReference>
<name>A0A9Q0LPH4_ANAIG</name>
<evidence type="ECO:0000256" key="12">
    <source>
        <dbReference type="ARBA" id="ARBA00078369"/>
    </source>
</evidence>
<feature type="compositionally biased region" description="Basic and acidic residues" evidence="16">
    <location>
        <begin position="151"/>
        <end position="170"/>
    </location>
</feature>
<dbReference type="PROSITE" id="PS50127">
    <property type="entry name" value="UBC_2"/>
    <property type="match status" value="1"/>
</dbReference>
<dbReference type="Proteomes" id="UP001149090">
    <property type="component" value="Unassembled WGS sequence"/>
</dbReference>
<gene>
    <name evidence="18" type="ORF">M0811_07023</name>
</gene>
<dbReference type="Gene3D" id="3.10.110.10">
    <property type="entry name" value="Ubiquitin Conjugating Enzyme"/>
    <property type="match status" value="1"/>
</dbReference>
<comment type="caution">
    <text evidence="18">The sequence shown here is derived from an EMBL/GenBank/DDBJ whole genome shotgun (WGS) entry which is preliminary data.</text>
</comment>
<keyword evidence="1" id="KW-0808">Transferase</keyword>